<dbReference type="PANTHER" id="PTHR31672:SF13">
    <property type="entry name" value="F-BOX PROTEIN CPR30-LIKE"/>
    <property type="match status" value="1"/>
</dbReference>
<dbReference type="InterPro" id="IPR006527">
    <property type="entry name" value="F-box-assoc_dom_typ1"/>
</dbReference>
<dbReference type="SUPFAM" id="SSF81383">
    <property type="entry name" value="F-box domain"/>
    <property type="match status" value="1"/>
</dbReference>
<keyword evidence="1" id="KW-0812">Transmembrane</keyword>
<feature type="domain" description="F-box associated beta-propeller type 1" evidence="3">
    <location>
        <begin position="115"/>
        <end position="365"/>
    </location>
</feature>
<dbReference type="EMBL" id="DF973317">
    <property type="protein sequence ID" value="GAU25647.1"/>
    <property type="molecule type" value="Genomic_DNA"/>
</dbReference>
<dbReference type="OrthoDB" id="1555129at2759"/>
<dbReference type="Pfam" id="PF00646">
    <property type="entry name" value="F-box"/>
    <property type="match status" value="1"/>
</dbReference>
<evidence type="ECO:0000256" key="1">
    <source>
        <dbReference type="SAM" id="Phobius"/>
    </source>
</evidence>
<keyword evidence="5" id="KW-1185">Reference proteome</keyword>
<evidence type="ECO:0000259" key="3">
    <source>
        <dbReference type="Pfam" id="PF07734"/>
    </source>
</evidence>
<dbReference type="NCBIfam" id="TIGR01640">
    <property type="entry name" value="F_box_assoc_1"/>
    <property type="match status" value="1"/>
</dbReference>
<protein>
    <recommendedName>
        <fullName evidence="6">F-box domain-containing protein</fullName>
    </recommendedName>
</protein>
<sequence length="394" mass="45651">MEKSMGATNAKVSNHIPEDLAFSILSKLPLKSLKRFGCVHKSWALLFENLHFLNMYRNYFISNNHSYYDGTSILLNGTNNPLLGEGFHPTLYLLSGERFENMVKLDWPPPFLEDDSYIDILSQTCVNGTLCLAQNHGLVKKCLFWNPTTDEFKIIPSSPFLYQSRYMEPLVTFHGFGYDHVRDDYKVVRWLVFFDITDVEDFSWEDYVDVDPMWEIYSLRSNSWTKLDIEMPSSCSNEKLHVDGVCHWWSINDDINSYDLPPRLVSFDLCNEVFLSTYLPSDMIVPLHSLYLTLLNGFIAFIIYDKTTTFHIRILGELGVKESWTKVFIVEPLPCIEYPIGVGQKGEIFFRKDDDELVWFDLSTQMIKELGVKGIEHCCHIVIYKDSFLPIGGL</sequence>
<reference evidence="5" key="1">
    <citation type="journal article" date="2017" name="Front. Plant Sci.">
        <title>Climate Clever Clovers: New Paradigm to Reduce the Environmental Footprint of Ruminants by Breeding Low Methanogenic Forages Utilizing Haplotype Variation.</title>
        <authorList>
            <person name="Kaur P."/>
            <person name="Appels R."/>
            <person name="Bayer P.E."/>
            <person name="Keeble-Gagnere G."/>
            <person name="Wang J."/>
            <person name="Hirakawa H."/>
            <person name="Shirasawa K."/>
            <person name="Vercoe P."/>
            <person name="Stefanova K."/>
            <person name="Durmic Z."/>
            <person name="Nichols P."/>
            <person name="Revell C."/>
            <person name="Isobe S.N."/>
            <person name="Edwards D."/>
            <person name="Erskine W."/>
        </authorList>
    </citation>
    <scope>NUCLEOTIDE SEQUENCE [LARGE SCALE GENOMIC DNA]</scope>
    <source>
        <strain evidence="5">cv. Daliak</strain>
    </source>
</reference>
<evidence type="ECO:0000313" key="4">
    <source>
        <dbReference type="EMBL" id="GAU25647.1"/>
    </source>
</evidence>
<evidence type="ECO:0000313" key="5">
    <source>
        <dbReference type="Proteomes" id="UP000242715"/>
    </source>
</evidence>
<accession>A0A2Z6N8X7</accession>
<dbReference type="AlphaFoldDB" id="A0A2Z6N8X7"/>
<dbReference type="InterPro" id="IPR017451">
    <property type="entry name" value="F-box-assoc_interact_dom"/>
</dbReference>
<dbReference type="InterPro" id="IPR050796">
    <property type="entry name" value="SCF_F-box_component"/>
</dbReference>
<evidence type="ECO:0008006" key="6">
    <source>
        <dbReference type="Google" id="ProtNLM"/>
    </source>
</evidence>
<keyword evidence="1" id="KW-0472">Membrane</keyword>
<dbReference type="Pfam" id="PF07734">
    <property type="entry name" value="FBA_1"/>
    <property type="match status" value="1"/>
</dbReference>
<dbReference type="Proteomes" id="UP000242715">
    <property type="component" value="Unassembled WGS sequence"/>
</dbReference>
<keyword evidence="1" id="KW-1133">Transmembrane helix</keyword>
<feature type="transmembrane region" description="Helical" evidence="1">
    <location>
        <begin position="283"/>
        <end position="304"/>
    </location>
</feature>
<proteinExistence type="predicted"/>
<organism evidence="4 5">
    <name type="scientific">Trifolium subterraneum</name>
    <name type="common">Subterranean clover</name>
    <dbReference type="NCBI Taxonomy" id="3900"/>
    <lineage>
        <taxon>Eukaryota</taxon>
        <taxon>Viridiplantae</taxon>
        <taxon>Streptophyta</taxon>
        <taxon>Embryophyta</taxon>
        <taxon>Tracheophyta</taxon>
        <taxon>Spermatophyta</taxon>
        <taxon>Magnoliopsida</taxon>
        <taxon>eudicotyledons</taxon>
        <taxon>Gunneridae</taxon>
        <taxon>Pentapetalae</taxon>
        <taxon>rosids</taxon>
        <taxon>fabids</taxon>
        <taxon>Fabales</taxon>
        <taxon>Fabaceae</taxon>
        <taxon>Papilionoideae</taxon>
        <taxon>50 kb inversion clade</taxon>
        <taxon>NPAAA clade</taxon>
        <taxon>Hologalegina</taxon>
        <taxon>IRL clade</taxon>
        <taxon>Trifolieae</taxon>
        <taxon>Trifolium</taxon>
    </lineage>
</organism>
<gene>
    <name evidence="4" type="ORF">TSUD_265730</name>
</gene>
<evidence type="ECO:0000259" key="2">
    <source>
        <dbReference type="Pfam" id="PF00646"/>
    </source>
</evidence>
<feature type="domain" description="F-box" evidence="2">
    <location>
        <begin position="15"/>
        <end position="53"/>
    </location>
</feature>
<dbReference type="InterPro" id="IPR036047">
    <property type="entry name" value="F-box-like_dom_sf"/>
</dbReference>
<dbReference type="InterPro" id="IPR001810">
    <property type="entry name" value="F-box_dom"/>
</dbReference>
<name>A0A2Z6N8X7_TRISU</name>
<dbReference type="PANTHER" id="PTHR31672">
    <property type="entry name" value="BNACNNG10540D PROTEIN"/>
    <property type="match status" value="1"/>
</dbReference>